<organism evidence="1">
    <name type="scientific">marine sediment metagenome</name>
    <dbReference type="NCBI Taxonomy" id="412755"/>
    <lineage>
        <taxon>unclassified sequences</taxon>
        <taxon>metagenomes</taxon>
        <taxon>ecological metagenomes</taxon>
    </lineage>
</organism>
<name>X1GUJ6_9ZZZZ</name>
<dbReference type="AlphaFoldDB" id="X1GUJ6"/>
<accession>X1GUJ6</accession>
<dbReference type="EMBL" id="BARU01017665">
    <property type="protein sequence ID" value="GAH61581.1"/>
    <property type="molecule type" value="Genomic_DNA"/>
</dbReference>
<gene>
    <name evidence="1" type="ORF">S03H2_29283</name>
</gene>
<protein>
    <submittedName>
        <fullName evidence="1">Uncharacterized protein</fullName>
    </submittedName>
</protein>
<reference evidence="1" key="1">
    <citation type="journal article" date="2014" name="Front. Microbiol.">
        <title>High frequency of phylogenetically diverse reductive dehalogenase-homologous genes in deep subseafloor sedimentary metagenomes.</title>
        <authorList>
            <person name="Kawai M."/>
            <person name="Futagami T."/>
            <person name="Toyoda A."/>
            <person name="Takaki Y."/>
            <person name="Nishi S."/>
            <person name="Hori S."/>
            <person name="Arai W."/>
            <person name="Tsubouchi T."/>
            <person name="Morono Y."/>
            <person name="Uchiyama I."/>
            <person name="Ito T."/>
            <person name="Fujiyama A."/>
            <person name="Inagaki F."/>
            <person name="Takami H."/>
        </authorList>
    </citation>
    <scope>NUCLEOTIDE SEQUENCE</scope>
    <source>
        <strain evidence="1">Expedition CK06-06</strain>
    </source>
</reference>
<evidence type="ECO:0000313" key="1">
    <source>
        <dbReference type="EMBL" id="GAH61581.1"/>
    </source>
</evidence>
<proteinExistence type="predicted"/>
<comment type="caution">
    <text evidence="1">The sequence shown here is derived from an EMBL/GenBank/DDBJ whole genome shotgun (WGS) entry which is preliminary data.</text>
</comment>
<sequence length="68" mass="7907">MQVRVKTPLIRVEIDGEIPQDLLEVVKRDFPEEVKILEGDEEYVDYFETNFHMETVAGMTPGDIVRIL</sequence>